<proteinExistence type="predicted"/>
<gene>
    <name evidence="2" type="ORF">SAMN06296036_10933</name>
</gene>
<evidence type="ECO:0000313" key="3">
    <source>
        <dbReference type="Proteomes" id="UP000192907"/>
    </source>
</evidence>
<dbReference type="EMBL" id="FWZT01000009">
    <property type="protein sequence ID" value="SMF28706.1"/>
    <property type="molecule type" value="Genomic_DNA"/>
</dbReference>
<keyword evidence="3" id="KW-1185">Reference proteome</keyword>
<dbReference type="OrthoDB" id="5519690at2"/>
<organism evidence="2 3">
    <name type="scientific">Pseudobacteriovorax antillogorgiicola</name>
    <dbReference type="NCBI Taxonomy" id="1513793"/>
    <lineage>
        <taxon>Bacteria</taxon>
        <taxon>Pseudomonadati</taxon>
        <taxon>Bdellovibrionota</taxon>
        <taxon>Oligoflexia</taxon>
        <taxon>Oligoflexales</taxon>
        <taxon>Pseudobacteriovoracaceae</taxon>
        <taxon>Pseudobacteriovorax</taxon>
    </lineage>
</organism>
<feature type="region of interest" description="Disordered" evidence="1">
    <location>
        <begin position="21"/>
        <end position="49"/>
    </location>
</feature>
<feature type="compositionally biased region" description="Basic and acidic residues" evidence="1">
    <location>
        <begin position="30"/>
        <end position="46"/>
    </location>
</feature>
<reference evidence="3" key="1">
    <citation type="submission" date="2017-04" db="EMBL/GenBank/DDBJ databases">
        <authorList>
            <person name="Varghese N."/>
            <person name="Submissions S."/>
        </authorList>
    </citation>
    <scope>NUCLEOTIDE SEQUENCE [LARGE SCALE GENOMIC DNA]</scope>
    <source>
        <strain evidence="3">RKEM611</strain>
    </source>
</reference>
<dbReference type="PROSITE" id="PS51257">
    <property type="entry name" value="PROKAR_LIPOPROTEIN"/>
    <property type="match status" value="1"/>
</dbReference>
<evidence type="ECO:0008006" key="4">
    <source>
        <dbReference type="Google" id="ProtNLM"/>
    </source>
</evidence>
<dbReference type="RefSeq" id="WP_132319464.1">
    <property type="nucleotide sequence ID" value="NZ_FWZT01000009.1"/>
</dbReference>
<protein>
    <recommendedName>
        <fullName evidence="4">YtkA-like</fullName>
    </recommendedName>
</protein>
<dbReference type="STRING" id="1513793.SAMN06296036_10933"/>
<dbReference type="Proteomes" id="UP000192907">
    <property type="component" value="Unassembled WGS sequence"/>
</dbReference>
<dbReference type="AlphaFoldDB" id="A0A1Y6BU57"/>
<evidence type="ECO:0000256" key="1">
    <source>
        <dbReference type="SAM" id="MobiDB-lite"/>
    </source>
</evidence>
<evidence type="ECO:0000313" key="2">
    <source>
        <dbReference type="EMBL" id="SMF28706.1"/>
    </source>
</evidence>
<sequence length="170" mass="18702">MKIITLLMTALLFTACNESSDDNSMGDGAQMDHDHSAHDHGDHNMEGGELSDQVASLSSGYQAKGAWQSETLVAGDQTHELMVSFFDSEGAMLHNVTITEVTPWMQVHGHGSNDDELMFQQHDDMGQMWMIMGIKFSMAGSAGDWIIKVKFTVDGTEDEVHLPVIQDVTQ</sequence>
<accession>A0A1Y6BU57</accession>
<name>A0A1Y6BU57_9BACT</name>